<gene>
    <name evidence="5" type="ORF">CWI75_12235</name>
</gene>
<proteinExistence type="inferred from homology"/>
<dbReference type="Gene3D" id="1.10.287.470">
    <property type="entry name" value="Helix hairpin bin"/>
    <property type="match status" value="1"/>
</dbReference>
<dbReference type="GO" id="GO:0060003">
    <property type="term" value="P:copper ion export"/>
    <property type="evidence" value="ECO:0007669"/>
    <property type="project" value="TreeGrafter"/>
</dbReference>
<evidence type="ECO:0000259" key="4">
    <source>
        <dbReference type="Pfam" id="PF25975"/>
    </source>
</evidence>
<dbReference type="GO" id="GO:0030288">
    <property type="term" value="C:outer membrane-bounded periplasmic space"/>
    <property type="evidence" value="ECO:0007669"/>
    <property type="project" value="TreeGrafter"/>
</dbReference>
<accession>A0A2N5Y299</accession>
<dbReference type="Proteomes" id="UP000234845">
    <property type="component" value="Unassembled WGS sequence"/>
</dbReference>
<dbReference type="PANTHER" id="PTHR30097:SF15">
    <property type="entry name" value="CATION EFFLUX SYSTEM PROTEIN CUSB"/>
    <property type="match status" value="1"/>
</dbReference>
<evidence type="ECO:0000313" key="5">
    <source>
        <dbReference type="EMBL" id="PLW82512.1"/>
    </source>
</evidence>
<dbReference type="GO" id="GO:0046914">
    <property type="term" value="F:transition metal ion binding"/>
    <property type="evidence" value="ECO:0007669"/>
    <property type="project" value="TreeGrafter"/>
</dbReference>
<keyword evidence="6" id="KW-1185">Reference proteome</keyword>
<dbReference type="PANTHER" id="PTHR30097">
    <property type="entry name" value="CATION EFFLUX SYSTEM PROTEIN CUSB"/>
    <property type="match status" value="1"/>
</dbReference>
<evidence type="ECO:0000256" key="2">
    <source>
        <dbReference type="ARBA" id="ARBA00022448"/>
    </source>
</evidence>
<keyword evidence="2" id="KW-0813">Transport</keyword>
<dbReference type="InterPro" id="IPR058649">
    <property type="entry name" value="CzcB_C"/>
</dbReference>
<comment type="similarity">
    <text evidence="1">Belongs to the membrane fusion protein (MFP) (TC 8.A.1) family.</text>
</comment>
<dbReference type="InterPro" id="IPR051909">
    <property type="entry name" value="MFP_Cation_Efflux"/>
</dbReference>
<evidence type="ECO:0000256" key="3">
    <source>
        <dbReference type="SAM" id="MobiDB-lite"/>
    </source>
</evidence>
<evidence type="ECO:0000313" key="6">
    <source>
        <dbReference type="Proteomes" id="UP000234845"/>
    </source>
</evidence>
<dbReference type="Pfam" id="PF25975">
    <property type="entry name" value="CzcB_C"/>
    <property type="match status" value="1"/>
</dbReference>
<evidence type="ECO:0000256" key="1">
    <source>
        <dbReference type="ARBA" id="ARBA00009477"/>
    </source>
</evidence>
<dbReference type="GO" id="GO:0022857">
    <property type="term" value="F:transmembrane transporter activity"/>
    <property type="evidence" value="ECO:0007669"/>
    <property type="project" value="InterPro"/>
</dbReference>
<feature type="compositionally biased region" description="Basic residues" evidence="3">
    <location>
        <begin position="32"/>
        <end position="53"/>
    </location>
</feature>
<dbReference type="SUPFAM" id="SSF111369">
    <property type="entry name" value="HlyD-like secretion proteins"/>
    <property type="match status" value="1"/>
</dbReference>
<organism evidence="5 6">
    <name type="scientific">Kineobactrum sediminis</name>
    <dbReference type="NCBI Taxonomy" id="1905677"/>
    <lineage>
        <taxon>Bacteria</taxon>
        <taxon>Pseudomonadati</taxon>
        <taxon>Pseudomonadota</taxon>
        <taxon>Gammaproteobacteria</taxon>
        <taxon>Cellvibrionales</taxon>
        <taxon>Halieaceae</taxon>
        <taxon>Kineobactrum</taxon>
    </lineage>
</organism>
<dbReference type="AlphaFoldDB" id="A0A2N5Y299"/>
<dbReference type="FunFam" id="2.40.420.20:FF:000006">
    <property type="entry name" value="RND family efflux transporter MFP subunit"/>
    <property type="match status" value="1"/>
</dbReference>
<dbReference type="Gene3D" id="2.40.50.100">
    <property type="match status" value="1"/>
</dbReference>
<dbReference type="InterPro" id="IPR006143">
    <property type="entry name" value="RND_pump_MFP"/>
</dbReference>
<feature type="domain" description="CzcB-like C-terminal circularly permuted SH3-like" evidence="4">
    <location>
        <begin position="500"/>
        <end position="560"/>
    </location>
</feature>
<dbReference type="NCBIfam" id="TIGR01730">
    <property type="entry name" value="RND_mfp"/>
    <property type="match status" value="1"/>
</dbReference>
<dbReference type="EMBL" id="PKLZ01000008">
    <property type="protein sequence ID" value="PLW82512.1"/>
    <property type="molecule type" value="Genomic_DNA"/>
</dbReference>
<protein>
    <recommendedName>
        <fullName evidence="4">CzcB-like C-terminal circularly permuted SH3-like domain-containing protein</fullName>
    </recommendedName>
</protein>
<dbReference type="GO" id="GO:0015679">
    <property type="term" value="P:plasma membrane copper ion transport"/>
    <property type="evidence" value="ECO:0007669"/>
    <property type="project" value="TreeGrafter"/>
</dbReference>
<name>A0A2N5Y299_9GAMM</name>
<dbReference type="Gene3D" id="2.40.30.170">
    <property type="match status" value="1"/>
</dbReference>
<dbReference type="GO" id="GO:0016020">
    <property type="term" value="C:membrane"/>
    <property type="evidence" value="ECO:0007669"/>
    <property type="project" value="InterPro"/>
</dbReference>
<comment type="caution">
    <text evidence="5">The sequence shown here is derived from an EMBL/GenBank/DDBJ whole genome shotgun (WGS) entry which is preliminary data.</text>
</comment>
<feature type="region of interest" description="Disordered" evidence="3">
    <location>
        <begin position="1"/>
        <end position="58"/>
    </location>
</feature>
<dbReference type="Gene3D" id="2.40.420.20">
    <property type="match status" value="1"/>
</dbReference>
<reference evidence="6" key="1">
    <citation type="submission" date="2017-11" db="EMBL/GenBank/DDBJ databases">
        <title>The draft genome sequence of Chromatocurvus sp. F02.</title>
        <authorList>
            <person name="Du Z.-J."/>
            <person name="Chang Y.-Q."/>
        </authorList>
    </citation>
    <scope>NUCLEOTIDE SEQUENCE [LARGE SCALE GENOMIC DNA]</scope>
    <source>
        <strain evidence="6">F02</strain>
    </source>
</reference>
<sequence>MNMSLKPRRMNMEKRPTLMMRRQPLKPSTANRQRHSPPKPCRHPSWRRNHQSRSKGLAIPTVMAPNTSMTIERRILASALLLLLASCSDHDHSGEEHDAHGPEPLVYTHYTETTELFVEFPPLIADETSRALAHFTRMADYTPVREGTVDALLVKARQTVARFRVSAPTRDGLFTPEITPRNAGEYQLLIKLSGPELNATHDLGSVRVYPTADQVDVHQAEPEGDISYLKEQQWEANFATAVVAERPLRPSVPGFATVMAPIDGGAVILAPEDGYFAGVDIAKAGMTVAAGDVLGFLVPRLGVGRDWGDALVALQRARSELELSDRELQRVTGLVAQGAVPERRLHEARQAHAIAEAEVRTAQARVDQRLGGDDAAGIALRAPVSGQVVESRVRPGAMVSEGDRVFRIAERERRWLQVRVAEHFARDLSGASGLWLELPSASPTILDADSGASIVQVVTAIEPETRTASVTLEYPSTQGPTLLGSRYPARVFTSAPESRLAVPRSSLVDDGGRQVVYVQTSGETFARRVVETGMIDGLWVEVLRGVSAGERVVSEGAYYVRLAAAGGDDIGHGHAH</sequence>